<evidence type="ECO:0000256" key="9">
    <source>
        <dbReference type="ARBA" id="ARBA00045344"/>
    </source>
</evidence>
<dbReference type="GO" id="GO:0045340">
    <property type="term" value="F:mercury ion binding"/>
    <property type="evidence" value="ECO:0007669"/>
    <property type="project" value="UniProtKB-UniRule"/>
</dbReference>
<evidence type="ECO:0000256" key="6">
    <source>
        <dbReference type="ARBA" id="ARBA00022729"/>
    </source>
</evidence>
<evidence type="ECO:0000256" key="4">
    <source>
        <dbReference type="ARBA" id="ARBA00022466"/>
    </source>
</evidence>
<evidence type="ECO:0000256" key="3">
    <source>
        <dbReference type="ARBA" id="ARBA00011245"/>
    </source>
</evidence>
<evidence type="ECO:0000259" key="11">
    <source>
        <dbReference type="PROSITE" id="PS50846"/>
    </source>
</evidence>
<gene>
    <name evidence="12" type="primary">merP_2</name>
    <name evidence="10" type="synonym">merP</name>
    <name evidence="12" type="ORF">NCTC11678_00019</name>
</gene>
<dbReference type="EMBL" id="CABFNL010000001">
    <property type="protein sequence ID" value="VUA75499.1"/>
    <property type="molecule type" value="Genomic_DNA"/>
</dbReference>
<accession>A0A508ZRI8</accession>
<dbReference type="NCBIfam" id="TIGR02052">
    <property type="entry name" value="MerP"/>
    <property type="match status" value="1"/>
</dbReference>
<protein>
    <recommendedName>
        <fullName evidence="10">Periplasmic mercury ion-binding protein</fullName>
    </recommendedName>
</protein>
<dbReference type="NCBIfam" id="NF010318">
    <property type="entry name" value="PRK13755.1"/>
    <property type="match status" value="1"/>
</dbReference>
<keyword evidence="8 10" id="KW-0476">Mercury</keyword>
<evidence type="ECO:0000256" key="7">
    <source>
        <dbReference type="ARBA" id="ARBA00022764"/>
    </source>
</evidence>
<dbReference type="SUPFAM" id="SSF55008">
    <property type="entry name" value="HMA, heavy metal-associated domain"/>
    <property type="match status" value="1"/>
</dbReference>
<organism evidence="12">
    <name type="scientific">Klebsiella pneumoniae</name>
    <dbReference type="NCBI Taxonomy" id="573"/>
    <lineage>
        <taxon>Bacteria</taxon>
        <taxon>Pseudomonadati</taxon>
        <taxon>Pseudomonadota</taxon>
        <taxon>Gammaproteobacteria</taxon>
        <taxon>Enterobacterales</taxon>
        <taxon>Enterobacteriaceae</taxon>
        <taxon>Klebsiella/Raoultella group</taxon>
        <taxon>Klebsiella</taxon>
        <taxon>Klebsiella pneumoniae complex</taxon>
    </lineage>
</organism>
<dbReference type="CDD" id="cd00371">
    <property type="entry name" value="HMA"/>
    <property type="match status" value="1"/>
</dbReference>
<dbReference type="InterPro" id="IPR006121">
    <property type="entry name" value="HMA_dom"/>
</dbReference>
<feature type="domain" description="HMA" evidence="11">
    <location>
        <begin position="22"/>
        <end position="88"/>
    </location>
</feature>
<dbReference type="Pfam" id="PF00403">
    <property type="entry name" value="HMA"/>
    <property type="match status" value="1"/>
</dbReference>
<dbReference type="GO" id="GO:0016020">
    <property type="term" value="C:membrane"/>
    <property type="evidence" value="ECO:0007669"/>
    <property type="project" value="InterPro"/>
</dbReference>
<evidence type="ECO:0000313" key="12">
    <source>
        <dbReference type="EMBL" id="VUA75499.1"/>
    </source>
</evidence>
<dbReference type="Gene3D" id="3.30.70.100">
    <property type="match status" value="1"/>
</dbReference>
<reference evidence="12" key="1">
    <citation type="submission" date="2018-06" db="EMBL/GenBank/DDBJ databases">
        <authorList>
            <consortium name="Pathogen Informatics"/>
        </authorList>
    </citation>
    <scope>NUCLEOTIDE SEQUENCE</scope>
    <source>
        <strain evidence="12">NCTC11678</strain>
    </source>
</reference>
<evidence type="ECO:0000256" key="10">
    <source>
        <dbReference type="RuleBase" id="RU361212"/>
    </source>
</evidence>
<comment type="subcellular location">
    <subcellularLocation>
        <location evidence="1 10">Periplasm</location>
    </subcellularLocation>
</comment>
<dbReference type="AlphaFoldDB" id="A0A508ZRI8"/>
<dbReference type="InterPro" id="IPR017969">
    <property type="entry name" value="Heavy-metal-associated_CS"/>
</dbReference>
<dbReference type="Pfam" id="PF03203">
    <property type="entry name" value="MerC"/>
    <property type="match status" value="1"/>
</dbReference>
<sequence length="243" mass="25636">MKKLFAALALAAVVAPVWAATQTVTLSVPGMTCASCPITVKHALSKVEGVSKTDVSFDKRQAVVTFDDAKTNVQEVDQGDRGRGLSVQPQHADPLTGTRERHMGLITRIAGKTGALGSVVSAMGCAACFPAIASFGAAIGLGFLSQYEGLFIGILLPMFAGIALLANAIAWLNHRQWRRTALGTIGPILVLAAVFLMRAYGWQSGGLLYVGLALMVGVSVWDFISPAHRRCGPDSCELPEQRG</sequence>
<dbReference type="InterPro" id="IPR011795">
    <property type="entry name" value="MerP"/>
</dbReference>
<dbReference type="InterPro" id="IPR001802">
    <property type="entry name" value="MerP/CopZ"/>
</dbReference>
<keyword evidence="6" id="KW-0732">Signal</keyword>
<keyword evidence="5 10" id="KW-0479">Metal-binding</keyword>
<keyword evidence="4 10" id="KW-0475">Mercuric resistance</keyword>
<keyword evidence="7 10" id="KW-0574">Periplasm</keyword>
<evidence type="ECO:0000256" key="1">
    <source>
        <dbReference type="ARBA" id="ARBA00004418"/>
    </source>
</evidence>
<evidence type="ECO:0000256" key="5">
    <source>
        <dbReference type="ARBA" id="ARBA00022723"/>
    </source>
</evidence>
<dbReference type="InterPro" id="IPR036163">
    <property type="entry name" value="HMA_dom_sf"/>
</dbReference>
<dbReference type="PROSITE" id="PS50846">
    <property type="entry name" value="HMA_2"/>
    <property type="match status" value="1"/>
</dbReference>
<comment type="function">
    <text evidence="9 10">Involved in mercury resistance. Acts as a mercury scavenger that specifically binds to a mercuric ion in the periplasm and probably passes it to the cytoplasmic mercuric reductase MerA via the mercuric transport protein MerT.</text>
</comment>
<comment type="similarity">
    <text evidence="2">Belongs to the MerP family.</text>
</comment>
<dbReference type="PROSITE" id="PS01047">
    <property type="entry name" value="HMA_1"/>
    <property type="match status" value="1"/>
</dbReference>
<dbReference type="GO" id="GO:0015097">
    <property type="term" value="F:mercury ion transmembrane transporter activity"/>
    <property type="evidence" value="ECO:0007669"/>
    <property type="project" value="UniProtKB-UniRule"/>
</dbReference>
<evidence type="ECO:0000256" key="2">
    <source>
        <dbReference type="ARBA" id="ARBA00005938"/>
    </source>
</evidence>
<dbReference type="NCBIfam" id="NF033784">
    <property type="entry name" value="transport_merC"/>
    <property type="match status" value="1"/>
</dbReference>
<evidence type="ECO:0000256" key="8">
    <source>
        <dbReference type="ARBA" id="ARBA00022914"/>
    </source>
</evidence>
<dbReference type="GO" id="GO:0042597">
    <property type="term" value="C:periplasmic space"/>
    <property type="evidence" value="ECO:0007669"/>
    <property type="project" value="UniProtKB-SubCell"/>
</dbReference>
<name>A0A508ZRI8_KLEPN</name>
<comment type="subunit">
    <text evidence="3">Monomer.</text>
</comment>
<proteinExistence type="inferred from homology"/>
<dbReference type="PRINTS" id="PR00946">
    <property type="entry name" value="HGSCAVENGER"/>
</dbReference>
<dbReference type="InterPro" id="IPR004891">
    <property type="entry name" value="Mercury-R_MerC"/>
</dbReference>